<sequence>MNAFETTPETATRPGDTAAVTAVLDRLTAAWNAGDGAAYGAEFTADATYITYVGTLYVGAAEIGAAHQALFDSFLRGTRLASEIVGIRFAGPGTALVVTRGDVHKGRPGKLGKIQTYTVVRQATGEWKVAAFQNTKHKALMEAISFRAQPATRPAA</sequence>
<evidence type="ECO:0000313" key="2">
    <source>
        <dbReference type="EMBL" id="MEN3538865.1"/>
    </source>
</evidence>
<dbReference type="Proteomes" id="UP001447516">
    <property type="component" value="Unassembled WGS sequence"/>
</dbReference>
<feature type="domain" description="DUF4440" evidence="1">
    <location>
        <begin position="20"/>
        <end position="129"/>
    </location>
</feature>
<dbReference type="RefSeq" id="WP_346228785.1">
    <property type="nucleotide sequence ID" value="NZ_JBDJAW010000026.1"/>
</dbReference>
<accession>A0ABV0AW01</accession>
<dbReference type="InterPro" id="IPR027843">
    <property type="entry name" value="DUF4440"/>
</dbReference>
<evidence type="ECO:0000313" key="3">
    <source>
        <dbReference type="Proteomes" id="UP001447516"/>
    </source>
</evidence>
<dbReference type="SUPFAM" id="SSF54427">
    <property type="entry name" value="NTF2-like"/>
    <property type="match status" value="1"/>
</dbReference>
<keyword evidence="3" id="KW-1185">Reference proteome</keyword>
<dbReference type="Gene3D" id="3.10.450.50">
    <property type="match status" value="1"/>
</dbReference>
<dbReference type="InterPro" id="IPR011944">
    <property type="entry name" value="Steroid_delta5-4_isomerase"/>
</dbReference>
<protein>
    <submittedName>
        <fullName evidence="2">SgcJ/EcaC family oxidoreductase</fullName>
    </submittedName>
</protein>
<reference evidence="2 3" key="1">
    <citation type="submission" date="2024-05" db="EMBL/GenBank/DDBJ databases">
        <title>Microbispora sp.ZYX-F-249.</title>
        <authorList>
            <person name="Xie H."/>
        </authorList>
    </citation>
    <scope>NUCLEOTIDE SEQUENCE [LARGE SCALE GENOMIC DNA]</scope>
    <source>
        <strain evidence="2 3">ZYX-F-249</strain>
    </source>
</reference>
<proteinExistence type="predicted"/>
<name>A0ABV0AW01_9ACTN</name>
<dbReference type="InterPro" id="IPR032710">
    <property type="entry name" value="NTF2-like_dom_sf"/>
</dbReference>
<gene>
    <name evidence="2" type="ORF">AAH991_27395</name>
</gene>
<dbReference type="EMBL" id="JBDJAW010000026">
    <property type="protein sequence ID" value="MEN3538865.1"/>
    <property type="molecule type" value="Genomic_DNA"/>
</dbReference>
<comment type="caution">
    <text evidence="2">The sequence shown here is derived from an EMBL/GenBank/DDBJ whole genome shotgun (WGS) entry which is preliminary data.</text>
</comment>
<evidence type="ECO:0000259" key="1">
    <source>
        <dbReference type="Pfam" id="PF14534"/>
    </source>
</evidence>
<organism evidence="2 3">
    <name type="scientific">Microbispora maris</name>
    <dbReference type="NCBI Taxonomy" id="3144104"/>
    <lineage>
        <taxon>Bacteria</taxon>
        <taxon>Bacillati</taxon>
        <taxon>Actinomycetota</taxon>
        <taxon>Actinomycetes</taxon>
        <taxon>Streptosporangiales</taxon>
        <taxon>Streptosporangiaceae</taxon>
        <taxon>Microbispora</taxon>
    </lineage>
</organism>
<dbReference type="Pfam" id="PF14534">
    <property type="entry name" value="DUF4440"/>
    <property type="match status" value="1"/>
</dbReference>
<dbReference type="NCBIfam" id="TIGR02246">
    <property type="entry name" value="SgcJ/EcaC family oxidoreductase"/>
    <property type="match status" value="1"/>
</dbReference>